<proteinExistence type="inferred from homology"/>
<dbReference type="Gene3D" id="3.40.50.450">
    <property type="match status" value="1"/>
</dbReference>
<feature type="transmembrane region" description="Helical" evidence="4">
    <location>
        <begin position="38"/>
        <end position="56"/>
    </location>
</feature>
<dbReference type="GO" id="GO:0008714">
    <property type="term" value="F:AMP nucleosidase activity"/>
    <property type="evidence" value="ECO:0007669"/>
    <property type="project" value="UniProtKB-EC"/>
</dbReference>
<dbReference type="InterPro" id="IPR031100">
    <property type="entry name" value="LOG_fam"/>
</dbReference>
<name>A0A060QIS9_9PROT</name>
<keyword evidence="3" id="KW-0203">Cytokinin biosynthesis</keyword>
<dbReference type="Proteomes" id="UP000027583">
    <property type="component" value="Unassembled WGS sequence"/>
</dbReference>
<evidence type="ECO:0000256" key="3">
    <source>
        <dbReference type="RuleBase" id="RU363015"/>
    </source>
</evidence>
<dbReference type="Pfam" id="PF03641">
    <property type="entry name" value="Lysine_decarbox"/>
    <property type="match status" value="1"/>
</dbReference>
<dbReference type="SUPFAM" id="SSF102405">
    <property type="entry name" value="MCP/YpsA-like"/>
    <property type="match status" value="1"/>
</dbReference>
<dbReference type="AlphaFoldDB" id="A0A060QIS9"/>
<comment type="caution">
    <text evidence="5">The sequence shown here is derived from an EMBL/GenBank/DDBJ whole genome shotgun (WGS) entry which is preliminary data.</text>
</comment>
<keyword evidence="4" id="KW-0472">Membrane</keyword>
<keyword evidence="4" id="KW-0812">Transmembrane</keyword>
<comment type="catalytic activity">
    <reaction evidence="1">
        <text>AMP + H2O = D-ribose 5-phosphate + adenine</text>
        <dbReference type="Rhea" id="RHEA:20129"/>
        <dbReference type="ChEBI" id="CHEBI:15377"/>
        <dbReference type="ChEBI" id="CHEBI:16708"/>
        <dbReference type="ChEBI" id="CHEBI:78346"/>
        <dbReference type="ChEBI" id="CHEBI:456215"/>
        <dbReference type="EC" id="3.2.2.4"/>
    </reaction>
</comment>
<evidence type="ECO:0000313" key="5">
    <source>
        <dbReference type="EMBL" id="CDG38667.1"/>
    </source>
</evidence>
<evidence type="ECO:0000256" key="2">
    <source>
        <dbReference type="ARBA" id="ARBA00006763"/>
    </source>
</evidence>
<protein>
    <recommendedName>
        <fullName evidence="3">Cytokinin riboside 5'-monophosphate phosphoribohydrolase</fullName>
        <ecNumber evidence="3">3.2.2.n1</ecNumber>
    </recommendedName>
</protein>
<dbReference type="eggNOG" id="COG1611">
    <property type="taxonomic scope" value="Bacteria"/>
</dbReference>
<dbReference type="GO" id="GO:0005829">
    <property type="term" value="C:cytosol"/>
    <property type="evidence" value="ECO:0007669"/>
    <property type="project" value="TreeGrafter"/>
</dbReference>
<dbReference type="NCBIfam" id="TIGR00730">
    <property type="entry name" value="Rossman fold protein, TIGR00730 family"/>
    <property type="match status" value="1"/>
</dbReference>
<evidence type="ECO:0000313" key="6">
    <source>
        <dbReference type="Proteomes" id="UP000027583"/>
    </source>
</evidence>
<keyword evidence="4" id="KW-1133">Transmembrane helix</keyword>
<dbReference type="EC" id="3.2.2.n1" evidence="3"/>
<dbReference type="PANTHER" id="PTHR31223:SF70">
    <property type="entry name" value="LOG FAMILY PROTEIN YJL055W"/>
    <property type="match status" value="1"/>
</dbReference>
<gene>
    <name evidence="5" type="ORF">ASAP_0622</name>
</gene>
<dbReference type="RefSeq" id="WP_023979683.1">
    <property type="nucleotide sequence ID" value="NZ_CBLX010000004.1"/>
</dbReference>
<dbReference type="InterPro" id="IPR005269">
    <property type="entry name" value="LOG"/>
</dbReference>
<accession>A0A060QIS9</accession>
<reference evidence="5 6" key="1">
    <citation type="journal article" date="2014" name="Genome Biol. Evol.">
        <title>Acetic acid bacteria genomes reveal functional traits for adaptation to life in insect guts.</title>
        <authorList>
            <person name="Chouaia B."/>
            <person name="Gaiarsa S."/>
            <person name="Crotti E."/>
            <person name="Comandatore F."/>
            <person name="Degli Esposti M."/>
            <person name="Ricci I."/>
            <person name="Alma A."/>
            <person name="Favia G."/>
            <person name="Bandi C."/>
            <person name="Daffonchio D."/>
        </authorList>
    </citation>
    <scope>NUCLEOTIDE SEQUENCE [LARGE SCALE GENOMIC DNA]</scope>
    <source>
        <strain evidence="5 6">SF2.1</strain>
    </source>
</reference>
<reference evidence="5 6" key="2">
    <citation type="journal article" date="2014" name="PLoS ONE">
        <title>Evolution of mitochondria reconstructed from the energy metabolism of living bacteria.</title>
        <authorList>
            <person name="Degli Esposti M."/>
            <person name="Chouaia B."/>
            <person name="Comandatore F."/>
            <person name="Crotti E."/>
            <person name="Sassera D."/>
            <person name="Lievens P.M."/>
            <person name="Daffonchio D."/>
            <person name="Bandi C."/>
        </authorList>
    </citation>
    <scope>NUCLEOTIDE SEQUENCE [LARGE SCALE GENOMIC DNA]</scope>
    <source>
        <strain evidence="5 6">SF2.1</strain>
    </source>
</reference>
<dbReference type="EMBL" id="CBLX010000004">
    <property type="protein sequence ID" value="CDG38667.1"/>
    <property type="molecule type" value="Genomic_DNA"/>
</dbReference>
<dbReference type="PANTHER" id="PTHR31223">
    <property type="entry name" value="LOG FAMILY PROTEIN YJL055W"/>
    <property type="match status" value="1"/>
</dbReference>
<keyword evidence="3" id="KW-0378">Hydrolase</keyword>
<comment type="similarity">
    <text evidence="2 3">Belongs to the LOG family.</text>
</comment>
<organism evidence="5 6">
    <name type="scientific">Asaia bogorensis</name>
    <dbReference type="NCBI Taxonomy" id="91915"/>
    <lineage>
        <taxon>Bacteria</taxon>
        <taxon>Pseudomonadati</taxon>
        <taxon>Pseudomonadota</taxon>
        <taxon>Alphaproteobacteria</taxon>
        <taxon>Acetobacterales</taxon>
        <taxon>Acetobacteraceae</taxon>
        <taxon>Asaia</taxon>
    </lineage>
</organism>
<evidence type="ECO:0000256" key="4">
    <source>
        <dbReference type="SAM" id="Phobius"/>
    </source>
</evidence>
<sequence length="193" mass="20483">MTIAAAAVFCGSRHGSVPAFGEAARAMGAGLAERGIHLVYGGGAVGLMGVVAAAALQAGGEVTGIIPEFLHGREVMNEQVTDLIITESMHERKRLMFAQADAFLVLPGGLGTFDELMEIMTWRQLSLHDKPILIVNVANWAVHVIAALEAAIEQGLADASARRLYQVVPDVAQALEILGKTRKSEENIETGRL</sequence>
<dbReference type="GO" id="GO:0009691">
    <property type="term" value="P:cytokinin biosynthetic process"/>
    <property type="evidence" value="ECO:0007669"/>
    <property type="project" value="UniProtKB-UniRule"/>
</dbReference>
<evidence type="ECO:0000256" key="1">
    <source>
        <dbReference type="ARBA" id="ARBA00000274"/>
    </source>
</evidence>